<organism evidence="1">
    <name type="scientific">Anguilla anguilla</name>
    <name type="common">European freshwater eel</name>
    <name type="synonym">Muraena anguilla</name>
    <dbReference type="NCBI Taxonomy" id="7936"/>
    <lineage>
        <taxon>Eukaryota</taxon>
        <taxon>Metazoa</taxon>
        <taxon>Chordata</taxon>
        <taxon>Craniata</taxon>
        <taxon>Vertebrata</taxon>
        <taxon>Euteleostomi</taxon>
        <taxon>Actinopterygii</taxon>
        <taxon>Neopterygii</taxon>
        <taxon>Teleostei</taxon>
        <taxon>Anguilliformes</taxon>
        <taxon>Anguillidae</taxon>
        <taxon>Anguilla</taxon>
    </lineage>
</organism>
<reference evidence="1" key="2">
    <citation type="journal article" date="2015" name="Fish Shellfish Immunol.">
        <title>Early steps in the European eel (Anguilla anguilla)-Vibrio vulnificus interaction in the gills: Role of the RtxA13 toxin.</title>
        <authorList>
            <person name="Callol A."/>
            <person name="Pajuelo D."/>
            <person name="Ebbesson L."/>
            <person name="Teles M."/>
            <person name="MacKenzie S."/>
            <person name="Amaro C."/>
        </authorList>
    </citation>
    <scope>NUCLEOTIDE SEQUENCE</scope>
</reference>
<sequence>MSFFLFEQAYLRCVSSQYRPRTKSIHSLCDQIFVILIINYLSCNSDVDIELRNNLSSFIMSHYARNEAEHGKMY</sequence>
<reference evidence="1" key="1">
    <citation type="submission" date="2014-11" db="EMBL/GenBank/DDBJ databases">
        <authorList>
            <person name="Amaro Gonzalez C."/>
        </authorList>
    </citation>
    <scope>NUCLEOTIDE SEQUENCE</scope>
</reference>
<evidence type="ECO:0000313" key="1">
    <source>
        <dbReference type="EMBL" id="JAH09030.1"/>
    </source>
</evidence>
<accession>A0A0E9PY67</accession>
<name>A0A0E9PY67_ANGAN</name>
<proteinExistence type="predicted"/>
<dbReference type="AlphaFoldDB" id="A0A0E9PY67"/>
<protein>
    <submittedName>
        <fullName evidence="1">Uncharacterized protein</fullName>
    </submittedName>
</protein>
<dbReference type="EMBL" id="GBXM01099547">
    <property type="protein sequence ID" value="JAH09030.1"/>
    <property type="molecule type" value="Transcribed_RNA"/>
</dbReference>